<feature type="transmembrane region" description="Helical" evidence="7">
    <location>
        <begin position="857"/>
        <end position="884"/>
    </location>
</feature>
<reference evidence="10 11" key="1">
    <citation type="submission" date="2020-08" db="EMBL/GenBank/DDBJ databases">
        <title>Genomic Encyclopedia of Type Strains, Phase IV (KMG-V): Genome sequencing to study the core and pangenomes of soil and plant-associated prokaryotes.</title>
        <authorList>
            <person name="Whitman W."/>
        </authorList>
    </citation>
    <scope>NUCLEOTIDE SEQUENCE [LARGE SCALE GENOMIC DNA]</scope>
    <source>
        <strain evidence="10 11">M8US30</strain>
    </source>
</reference>
<feature type="transmembrane region" description="Helical" evidence="7">
    <location>
        <begin position="804"/>
        <end position="828"/>
    </location>
</feature>
<dbReference type="InterPro" id="IPR047928">
    <property type="entry name" value="Perm_prefix_1"/>
</dbReference>
<dbReference type="GO" id="GO:0022857">
    <property type="term" value="F:transmembrane transporter activity"/>
    <property type="evidence" value="ECO:0007669"/>
    <property type="project" value="TreeGrafter"/>
</dbReference>
<keyword evidence="2" id="KW-1003">Cell membrane</keyword>
<dbReference type="InterPro" id="IPR003838">
    <property type="entry name" value="ABC3_permease_C"/>
</dbReference>
<proteinExistence type="inferred from homology"/>
<evidence type="ECO:0000256" key="2">
    <source>
        <dbReference type="ARBA" id="ARBA00022475"/>
    </source>
</evidence>
<feature type="domain" description="MacB-like periplasmic core" evidence="9">
    <location>
        <begin position="117"/>
        <end position="341"/>
    </location>
</feature>
<keyword evidence="4 7" id="KW-1133">Transmembrane helix</keyword>
<feature type="domain" description="ABC3 transporter permease C-terminal" evidence="8">
    <location>
        <begin position="385"/>
        <end position="501"/>
    </location>
</feature>
<name>A0A7W8J8Z8_9BACT</name>
<feature type="transmembrane region" description="Helical" evidence="7">
    <location>
        <begin position="379"/>
        <end position="402"/>
    </location>
</feature>
<feature type="transmembrane region" description="Helical" evidence="7">
    <location>
        <begin position="118"/>
        <end position="138"/>
    </location>
</feature>
<dbReference type="AlphaFoldDB" id="A0A7W8J8Z8"/>
<accession>A0A7W8J8Z8</accession>
<evidence type="ECO:0000256" key="7">
    <source>
        <dbReference type="SAM" id="Phobius"/>
    </source>
</evidence>
<evidence type="ECO:0000313" key="11">
    <source>
        <dbReference type="Proteomes" id="UP000569092"/>
    </source>
</evidence>
<dbReference type="GO" id="GO:0005886">
    <property type="term" value="C:plasma membrane"/>
    <property type="evidence" value="ECO:0007669"/>
    <property type="project" value="UniProtKB-SubCell"/>
</dbReference>
<dbReference type="Pfam" id="PF02687">
    <property type="entry name" value="FtsX"/>
    <property type="match status" value="2"/>
</dbReference>
<feature type="transmembrane region" description="Helical" evidence="7">
    <location>
        <begin position="476"/>
        <end position="498"/>
    </location>
</feature>
<feature type="transmembrane region" description="Helical" evidence="7">
    <location>
        <begin position="526"/>
        <end position="550"/>
    </location>
</feature>
<comment type="similarity">
    <text evidence="6">Belongs to the ABC-4 integral membrane protein family.</text>
</comment>
<evidence type="ECO:0000313" key="10">
    <source>
        <dbReference type="EMBL" id="MBB5343716.1"/>
    </source>
</evidence>
<feature type="transmembrane region" description="Helical" evidence="7">
    <location>
        <begin position="434"/>
        <end position="456"/>
    </location>
</feature>
<dbReference type="NCBIfam" id="NF038403">
    <property type="entry name" value="perm_prefix_1"/>
    <property type="match status" value="1"/>
</dbReference>
<evidence type="ECO:0000256" key="5">
    <source>
        <dbReference type="ARBA" id="ARBA00023136"/>
    </source>
</evidence>
<dbReference type="NCBIfam" id="TIGR03434">
    <property type="entry name" value="ADOP"/>
    <property type="match status" value="1"/>
</dbReference>
<organism evidence="10 11">
    <name type="scientific">Tunturiibacter lichenicola</name>
    <dbReference type="NCBI Taxonomy" id="2051959"/>
    <lineage>
        <taxon>Bacteria</taxon>
        <taxon>Pseudomonadati</taxon>
        <taxon>Acidobacteriota</taxon>
        <taxon>Terriglobia</taxon>
        <taxon>Terriglobales</taxon>
        <taxon>Acidobacteriaceae</taxon>
        <taxon>Tunturiibacter</taxon>
    </lineage>
</organism>
<comment type="subcellular location">
    <subcellularLocation>
        <location evidence="1">Cell membrane</location>
        <topology evidence="1">Multi-pass membrane protein</topology>
    </subcellularLocation>
</comment>
<evidence type="ECO:0000259" key="9">
    <source>
        <dbReference type="Pfam" id="PF12704"/>
    </source>
</evidence>
<dbReference type="Proteomes" id="UP000569092">
    <property type="component" value="Unassembled WGS sequence"/>
</dbReference>
<feature type="domain" description="MacB-like periplasmic core" evidence="9">
    <location>
        <begin position="561"/>
        <end position="774"/>
    </location>
</feature>
<protein>
    <submittedName>
        <fullName evidence="10">ABC transport system permease protein</fullName>
    </submittedName>
</protein>
<gene>
    <name evidence="10" type="ORF">HDF10_001691</name>
</gene>
<evidence type="ECO:0000256" key="3">
    <source>
        <dbReference type="ARBA" id="ARBA00022692"/>
    </source>
</evidence>
<dbReference type="EMBL" id="JACHDZ010000002">
    <property type="protein sequence ID" value="MBB5343716.1"/>
    <property type="molecule type" value="Genomic_DNA"/>
</dbReference>
<keyword evidence="3 7" id="KW-0812">Transmembrane</keyword>
<evidence type="ECO:0000259" key="8">
    <source>
        <dbReference type="Pfam" id="PF02687"/>
    </source>
</evidence>
<sequence length="927" mass="100369">MGANRGDHRALFQSQGGGFNLTFLRRFFIRLSHLATGWSADQRLQDEIAEHLAFQTEENLRAGMSPAEARRQATLKLGAAQAIREHHHAEHSIPLIENLLFDLRYAVRMLLRSPGFSFIAIATMALGIGATTAIYSVIDATLLHPLPYPSPAQLVRVVDDLPGVGAQGVGISVPEWRDLESSGIFQSAAITGTGANVNLTGSAQPLRLSFKQVTPNYFAVLGVAAQLGRTFDPHDATPGYNLEVVISDGLWRREFGADAHILGKALRLDNDLYHVVGVMPRGFRDQGSTSDEQNVELWLGAGFAGVPFPPPQRDSRLRSRAVLARLRPGLSVAAAQGRLDALVASLKKQYPAEYPAQTAWTVRLIPLSESVVGSVRQSLILLFGAVGLVLLISCVNVANLLLARASLRGREIAVRQALGAQRTRLIRQFLAESLLLFLLGGIAGIGILFGTGHFLLRLIPESLPHLNDISINWGVLAFALAVSVAAGTVFGLAPAWLMSRFDLIGTLRQEGRGSSGSRERSRARQILVTSELALSLVLMVASGLLLRSFWDLFQVQPGFNPDRVMAIQTWLPGPNDPTMDPYRTATQEAVLLREILRRSRTLPGVEEAAIGDEAALPLGHSQPTRLPLIREGIETMDNQAPVIDSPIVSPEYFHLLGMPLLRGRLFHDQDLEDTPQVAVINQAAARTYWPNQDPLGKRVRLHLDTRGLVSSAKPAWTTIVGVIADARTESLADAVIPQIYRSLYQRPSKDLAIFLRGQLDPGAISAQVREQIQSVDPGLPVFHAETLDEVLSDSLSVRRFSMEIVAFFAATALLLAGLGIYGTISYVVNEQRREIAVRLALGAQRGNILKMVLRRGVGLAAAGAGLGVAGALIVSHLMAGLLYGVSPTDLTTFAGVTLVLTTLALAASYIPALRAMRLDPITTLHSE</sequence>
<dbReference type="PANTHER" id="PTHR30572">
    <property type="entry name" value="MEMBRANE COMPONENT OF TRANSPORTER-RELATED"/>
    <property type="match status" value="1"/>
</dbReference>
<dbReference type="InterPro" id="IPR017800">
    <property type="entry name" value="ADOP"/>
</dbReference>
<evidence type="ECO:0000256" key="4">
    <source>
        <dbReference type="ARBA" id="ARBA00022989"/>
    </source>
</evidence>
<feature type="transmembrane region" description="Helical" evidence="7">
    <location>
        <begin position="890"/>
        <end position="910"/>
    </location>
</feature>
<dbReference type="Pfam" id="PF12704">
    <property type="entry name" value="MacB_PCD"/>
    <property type="match status" value="2"/>
</dbReference>
<feature type="domain" description="ABC3 transporter permease C-terminal" evidence="8">
    <location>
        <begin position="807"/>
        <end position="920"/>
    </location>
</feature>
<keyword evidence="5 7" id="KW-0472">Membrane</keyword>
<dbReference type="InterPro" id="IPR025857">
    <property type="entry name" value="MacB_PCD"/>
</dbReference>
<evidence type="ECO:0000256" key="6">
    <source>
        <dbReference type="ARBA" id="ARBA00038076"/>
    </source>
</evidence>
<comment type="caution">
    <text evidence="10">The sequence shown here is derived from an EMBL/GenBank/DDBJ whole genome shotgun (WGS) entry which is preliminary data.</text>
</comment>
<evidence type="ECO:0000256" key="1">
    <source>
        <dbReference type="ARBA" id="ARBA00004651"/>
    </source>
</evidence>
<dbReference type="InterPro" id="IPR050250">
    <property type="entry name" value="Macrolide_Exporter_MacB"/>
</dbReference>
<dbReference type="PANTHER" id="PTHR30572:SF4">
    <property type="entry name" value="ABC TRANSPORTER PERMEASE YTRF"/>
    <property type="match status" value="1"/>
</dbReference>